<dbReference type="OrthoDB" id="9812221at2"/>
<feature type="transmembrane region" description="Helical" evidence="5">
    <location>
        <begin position="229"/>
        <end position="248"/>
    </location>
</feature>
<dbReference type="Gene3D" id="1.20.1720.10">
    <property type="entry name" value="Multidrug resistance protein D"/>
    <property type="match status" value="1"/>
</dbReference>
<feature type="transmembrane region" description="Helical" evidence="5">
    <location>
        <begin position="164"/>
        <end position="185"/>
    </location>
</feature>
<sequence>MSQGQLRLCFRAPYPWERSVGAGKGELARAHSISDAANQVRGTNLGVFLAKWPRRATQKPCLRPDEALRPFLTPLIVACALFMENLDSTIVSTSLPAIASDLHQDPIALKLSMTSYLLAQAVFIPASGWVADRFGARTVFRAAILVFTIGSILCGLSSTLPQFVAARIVQGCGGAMMAPVGRLALMRSVERSDLVRALAWLTIPALIGPMLGPPVGGFISTYFHWRWNFWINVPIGMLGITLVSLYIGEFREENPTPFDTRGFVLSGLGLSSVIFGLTVLGRGFLPLAAIVALILFGLICLALYVRHARTAPSPILDLTLFRIKTYRASVIGGSLFRIGVGATPFLLPLLLQLGFGMTPFQSGLTTFVATAGALIMKATAASALQKFGFRTVLLINGLISSLLLAAIGLFGVATPQAALMAVLFAGGFFRSLQFTAINALAYADIDAARLSKATSFYAVAQQLALSAGVTFAAAALEIARALSGGALGAKEFPPAFFTVALISATSLLVFLPLARDAGSKLSGHGGEAEVTKPDPA</sequence>
<dbReference type="PROSITE" id="PS50850">
    <property type="entry name" value="MFS"/>
    <property type="match status" value="1"/>
</dbReference>
<keyword evidence="4 5" id="KW-0472">Membrane</keyword>
<dbReference type="GO" id="GO:0005886">
    <property type="term" value="C:plasma membrane"/>
    <property type="evidence" value="ECO:0007669"/>
    <property type="project" value="TreeGrafter"/>
</dbReference>
<dbReference type="InterPro" id="IPR020846">
    <property type="entry name" value="MFS_dom"/>
</dbReference>
<dbReference type="PRINTS" id="PR01036">
    <property type="entry name" value="TCRTETB"/>
</dbReference>
<evidence type="ECO:0000313" key="7">
    <source>
        <dbReference type="EMBL" id="PPQ30573.1"/>
    </source>
</evidence>
<proteinExistence type="predicted"/>
<feature type="transmembrane region" description="Helical" evidence="5">
    <location>
        <begin position="353"/>
        <end position="375"/>
    </location>
</feature>
<accession>A0A2S6N7I0</accession>
<dbReference type="InterPro" id="IPR011701">
    <property type="entry name" value="MFS"/>
</dbReference>
<evidence type="ECO:0000256" key="2">
    <source>
        <dbReference type="ARBA" id="ARBA00022692"/>
    </source>
</evidence>
<feature type="transmembrane region" description="Helical" evidence="5">
    <location>
        <begin position="260"/>
        <end position="278"/>
    </location>
</feature>
<evidence type="ECO:0000256" key="4">
    <source>
        <dbReference type="ARBA" id="ARBA00023136"/>
    </source>
</evidence>
<comment type="subcellular location">
    <subcellularLocation>
        <location evidence="1">Membrane</location>
        <topology evidence="1">Multi-pass membrane protein</topology>
    </subcellularLocation>
</comment>
<reference evidence="7 8" key="1">
    <citation type="journal article" date="2018" name="Arch. Microbiol.">
        <title>New insights into the metabolic potential of the phototrophic purple bacterium Rhodopila globiformis DSM 161(T) from its draft genome sequence and evidence for a vanadium-dependent nitrogenase.</title>
        <authorList>
            <person name="Imhoff J.F."/>
            <person name="Rahn T."/>
            <person name="Kunzel S."/>
            <person name="Neulinger S.C."/>
        </authorList>
    </citation>
    <scope>NUCLEOTIDE SEQUENCE [LARGE SCALE GENOMIC DNA]</scope>
    <source>
        <strain evidence="7 8">DSM 16996</strain>
    </source>
</reference>
<name>A0A2S6N7I0_9HYPH</name>
<organism evidence="7 8">
    <name type="scientific">Rhodoblastus sphagnicola</name>
    <dbReference type="NCBI Taxonomy" id="333368"/>
    <lineage>
        <taxon>Bacteria</taxon>
        <taxon>Pseudomonadati</taxon>
        <taxon>Pseudomonadota</taxon>
        <taxon>Alphaproteobacteria</taxon>
        <taxon>Hyphomicrobiales</taxon>
        <taxon>Rhodoblastaceae</taxon>
        <taxon>Rhodoblastus</taxon>
    </lineage>
</organism>
<feature type="transmembrane region" description="Helical" evidence="5">
    <location>
        <begin position="495"/>
        <end position="514"/>
    </location>
</feature>
<evidence type="ECO:0000313" key="8">
    <source>
        <dbReference type="Proteomes" id="UP000239089"/>
    </source>
</evidence>
<dbReference type="SUPFAM" id="SSF103473">
    <property type="entry name" value="MFS general substrate transporter"/>
    <property type="match status" value="1"/>
</dbReference>
<feature type="transmembrane region" description="Helical" evidence="5">
    <location>
        <begin position="326"/>
        <end position="347"/>
    </location>
</feature>
<feature type="transmembrane region" description="Helical" evidence="5">
    <location>
        <begin position="387"/>
        <end position="412"/>
    </location>
</feature>
<dbReference type="AlphaFoldDB" id="A0A2S6N7I0"/>
<gene>
    <name evidence="7" type="ORF">CCR94_12180</name>
</gene>
<feature type="transmembrane region" description="Helical" evidence="5">
    <location>
        <begin position="455"/>
        <end position="475"/>
    </location>
</feature>
<protein>
    <submittedName>
        <fullName evidence="7">MFS transporter</fullName>
    </submittedName>
</protein>
<evidence type="ECO:0000256" key="1">
    <source>
        <dbReference type="ARBA" id="ARBA00004141"/>
    </source>
</evidence>
<dbReference type="InterPro" id="IPR036259">
    <property type="entry name" value="MFS_trans_sf"/>
</dbReference>
<feature type="transmembrane region" description="Helical" evidence="5">
    <location>
        <begin position="418"/>
        <end position="443"/>
    </location>
</feature>
<dbReference type="Proteomes" id="UP000239089">
    <property type="component" value="Unassembled WGS sequence"/>
</dbReference>
<dbReference type="PANTHER" id="PTHR23501:SF1">
    <property type="entry name" value="TRANSPORT PROTEIN HSRA-RELATED"/>
    <property type="match status" value="1"/>
</dbReference>
<evidence type="ECO:0000256" key="5">
    <source>
        <dbReference type="SAM" id="Phobius"/>
    </source>
</evidence>
<dbReference type="Gene3D" id="1.20.1250.20">
    <property type="entry name" value="MFS general substrate transporter like domains"/>
    <property type="match status" value="1"/>
</dbReference>
<dbReference type="EMBL" id="NHSJ01000075">
    <property type="protein sequence ID" value="PPQ30573.1"/>
    <property type="molecule type" value="Genomic_DNA"/>
</dbReference>
<feature type="transmembrane region" description="Helical" evidence="5">
    <location>
        <begin position="284"/>
        <end position="305"/>
    </location>
</feature>
<comment type="caution">
    <text evidence="7">The sequence shown here is derived from an EMBL/GenBank/DDBJ whole genome shotgun (WGS) entry which is preliminary data.</text>
</comment>
<evidence type="ECO:0000256" key="3">
    <source>
        <dbReference type="ARBA" id="ARBA00022989"/>
    </source>
</evidence>
<keyword evidence="3 5" id="KW-1133">Transmembrane helix</keyword>
<feature type="transmembrane region" description="Helical" evidence="5">
    <location>
        <begin position="197"/>
        <end position="223"/>
    </location>
</feature>
<feature type="transmembrane region" description="Helical" evidence="5">
    <location>
        <begin position="138"/>
        <end position="158"/>
    </location>
</feature>
<keyword evidence="2 5" id="KW-0812">Transmembrane</keyword>
<feature type="domain" description="Major facilitator superfamily (MFS) profile" evidence="6">
    <location>
        <begin position="73"/>
        <end position="518"/>
    </location>
</feature>
<dbReference type="GO" id="GO:0022857">
    <property type="term" value="F:transmembrane transporter activity"/>
    <property type="evidence" value="ECO:0007669"/>
    <property type="project" value="InterPro"/>
</dbReference>
<keyword evidence="8" id="KW-1185">Reference proteome</keyword>
<evidence type="ECO:0000259" key="6">
    <source>
        <dbReference type="PROSITE" id="PS50850"/>
    </source>
</evidence>
<dbReference type="PANTHER" id="PTHR23501">
    <property type="entry name" value="MAJOR FACILITATOR SUPERFAMILY"/>
    <property type="match status" value="1"/>
</dbReference>
<dbReference type="Pfam" id="PF07690">
    <property type="entry name" value="MFS_1"/>
    <property type="match status" value="2"/>
</dbReference>